<evidence type="ECO:0008006" key="4">
    <source>
        <dbReference type="Google" id="ProtNLM"/>
    </source>
</evidence>
<feature type="chain" id="PRO_5037594277" description="Lipoprotein" evidence="1">
    <location>
        <begin position="20"/>
        <end position="213"/>
    </location>
</feature>
<evidence type="ECO:0000313" key="2">
    <source>
        <dbReference type="EMBL" id="GGC86581.1"/>
    </source>
</evidence>
<sequence>MNKFSISLLSVLTASTLAACSNKTDLNQDNISAGLTTYLAKRGDLCLAKNVWPIDVTQKDVDTGGRNAIQMPILEKLGLAQSSVATVTATEEGVSAEIKVRRYTLTENGKKYYLNKEMRSVRSDGDIKLQQGDLCAAKLSLDKVIGWEEAKTNDSSKMVAVSYTYKVDAAPWTADADIQKVFPMVDRVVRGAGSMVLKESFKLTGEGWVAVDL</sequence>
<organism evidence="2 3">
    <name type="scientific">Undibacterium terreum</name>
    <dbReference type="NCBI Taxonomy" id="1224302"/>
    <lineage>
        <taxon>Bacteria</taxon>
        <taxon>Pseudomonadati</taxon>
        <taxon>Pseudomonadota</taxon>
        <taxon>Betaproteobacteria</taxon>
        <taxon>Burkholderiales</taxon>
        <taxon>Oxalobacteraceae</taxon>
        <taxon>Undibacterium</taxon>
    </lineage>
</organism>
<dbReference type="PROSITE" id="PS51257">
    <property type="entry name" value="PROKAR_LIPOPROTEIN"/>
    <property type="match status" value="1"/>
</dbReference>
<accession>A0A916XNT1</accession>
<dbReference type="EMBL" id="BMED01000004">
    <property type="protein sequence ID" value="GGC86581.1"/>
    <property type="molecule type" value="Genomic_DNA"/>
</dbReference>
<evidence type="ECO:0000313" key="3">
    <source>
        <dbReference type="Proteomes" id="UP000637423"/>
    </source>
</evidence>
<name>A0A916XNT1_9BURK</name>
<evidence type="ECO:0000256" key="1">
    <source>
        <dbReference type="SAM" id="SignalP"/>
    </source>
</evidence>
<reference evidence="2" key="2">
    <citation type="submission" date="2020-09" db="EMBL/GenBank/DDBJ databases">
        <authorList>
            <person name="Sun Q."/>
            <person name="Zhou Y."/>
        </authorList>
    </citation>
    <scope>NUCLEOTIDE SEQUENCE</scope>
    <source>
        <strain evidence="2">CGMCC 1.10998</strain>
    </source>
</reference>
<feature type="signal peptide" evidence="1">
    <location>
        <begin position="1"/>
        <end position="19"/>
    </location>
</feature>
<keyword evidence="1" id="KW-0732">Signal</keyword>
<proteinExistence type="predicted"/>
<comment type="caution">
    <text evidence="2">The sequence shown here is derived from an EMBL/GenBank/DDBJ whole genome shotgun (WGS) entry which is preliminary data.</text>
</comment>
<dbReference type="RefSeq" id="WP_188567645.1">
    <property type="nucleotide sequence ID" value="NZ_BMED01000004.1"/>
</dbReference>
<gene>
    <name evidence="2" type="ORF">GCM10011396_37360</name>
</gene>
<dbReference type="Proteomes" id="UP000637423">
    <property type="component" value="Unassembled WGS sequence"/>
</dbReference>
<keyword evidence="3" id="KW-1185">Reference proteome</keyword>
<protein>
    <recommendedName>
        <fullName evidence="4">Lipoprotein</fullName>
    </recommendedName>
</protein>
<dbReference type="AlphaFoldDB" id="A0A916XNT1"/>
<reference evidence="2" key="1">
    <citation type="journal article" date="2014" name="Int. J. Syst. Evol. Microbiol.">
        <title>Complete genome sequence of Corynebacterium casei LMG S-19264T (=DSM 44701T), isolated from a smear-ripened cheese.</title>
        <authorList>
            <consortium name="US DOE Joint Genome Institute (JGI-PGF)"/>
            <person name="Walter F."/>
            <person name="Albersmeier A."/>
            <person name="Kalinowski J."/>
            <person name="Ruckert C."/>
        </authorList>
    </citation>
    <scope>NUCLEOTIDE SEQUENCE</scope>
    <source>
        <strain evidence="2">CGMCC 1.10998</strain>
    </source>
</reference>